<evidence type="ECO:0000313" key="6">
    <source>
        <dbReference type="EMBL" id="SFA51815.1"/>
    </source>
</evidence>
<gene>
    <name evidence="6" type="ORF">SAMN05216169_10306</name>
</gene>
<evidence type="ECO:0000256" key="1">
    <source>
        <dbReference type="ARBA" id="ARBA00022898"/>
    </source>
</evidence>
<evidence type="ECO:0000256" key="5">
    <source>
        <dbReference type="RuleBase" id="RU004508"/>
    </source>
</evidence>
<dbReference type="STRING" id="150248.SAMN05216169_10306"/>
<protein>
    <submittedName>
        <fullName evidence="6">dTDP-4-amino-4,6-dideoxygalactose transaminase</fullName>
    </submittedName>
</protein>
<dbReference type="SUPFAM" id="SSF53383">
    <property type="entry name" value="PLP-dependent transferases"/>
    <property type="match status" value="1"/>
</dbReference>
<dbReference type="InterPro" id="IPR015421">
    <property type="entry name" value="PyrdxlP-dep_Trfase_major"/>
</dbReference>
<feature type="active site" description="Proton acceptor" evidence="3">
    <location>
        <position position="185"/>
    </location>
</feature>
<dbReference type="InterPro" id="IPR000653">
    <property type="entry name" value="DegT/StrS_aminotransferase"/>
</dbReference>
<keyword evidence="7" id="KW-1185">Reference proteome</keyword>
<dbReference type="InterPro" id="IPR015422">
    <property type="entry name" value="PyrdxlP-dep_Trfase_small"/>
</dbReference>
<evidence type="ECO:0000256" key="4">
    <source>
        <dbReference type="PIRSR" id="PIRSR000390-2"/>
    </source>
</evidence>
<dbReference type="EMBL" id="FOJQ01000030">
    <property type="protein sequence ID" value="SFA51815.1"/>
    <property type="molecule type" value="Genomic_DNA"/>
</dbReference>
<dbReference type="RefSeq" id="WP_091703276.1">
    <property type="nucleotide sequence ID" value="NZ_FOJQ01000030.1"/>
</dbReference>
<evidence type="ECO:0000256" key="3">
    <source>
        <dbReference type="PIRSR" id="PIRSR000390-1"/>
    </source>
</evidence>
<dbReference type="CDD" id="cd00616">
    <property type="entry name" value="AHBA_syn"/>
    <property type="match status" value="1"/>
</dbReference>
<dbReference type="InterPro" id="IPR015424">
    <property type="entry name" value="PyrdxlP-dep_Trfase"/>
</dbReference>
<dbReference type="PANTHER" id="PTHR30244:SF36">
    <property type="entry name" value="3-OXO-GLUCOSE-6-PHOSPHATE:GLUTAMATE AMINOTRANSFERASE"/>
    <property type="match status" value="1"/>
</dbReference>
<dbReference type="GO" id="GO:0000271">
    <property type="term" value="P:polysaccharide biosynthetic process"/>
    <property type="evidence" value="ECO:0007669"/>
    <property type="project" value="TreeGrafter"/>
</dbReference>
<dbReference type="Gene3D" id="3.40.640.10">
    <property type="entry name" value="Type I PLP-dependent aspartate aminotransferase-like (Major domain)"/>
    <property type="match status" value="1"/>
</dbReference>
<dbReference type="Proteomes" id="UP000198979">
    <property type="component" value="Unassembled WGS sequence"/>
</dbReference>
<dbReference type="PANTHER" id="PTHR30244">
    <property type="entry name" value="TRANSAMINASE"/>
    <property type="match status" value="1"/>
</dbReference>
<dbReference type="AlphaFoldDB" id="A0A1I0TJ93"/>
<dbReference type="Gene3D" id="3.90.1150.10">
    <property type="entry name" value="Aspartate Aminotransferase, domain 1"/>
    <property type="match status" value="1"/>
</dbReference>
<dbReference type="PIRSF" id="PIRSF000390">
    <property type="entry name" value="PLP_StrS"/>
    <property type="match status" value="1"/>
</dbReference>
<proteinExistence type="inferred from homology"/>
<evidence type="ECO:0000313" key="7">
    <source>
        <dbReference type="Proteomes" id="UP000198979"/>
    </source>
</evidence>
<name>A0A1I0TJ93_9BACL</name>
<dbReference type="GO" id="GO:0030170">
    <property type="term" value="F:pyridoxal phosphate binding"/>
    <property type="evidence" value="ECO:0007669"/>
    <property type="project" value="UniProtKB-ARBA"/>
</dbReference>
<dbReference type="Pfam" id="PF01041">
    <property type="entry name" value="DegT_DnrJ_EryC1"/>
    <property type="match status" value="1"/>
</dbReference>
<sequence length="363" mass="40845">MIPFLDLKKINLQYKEEIEVAIARVLESGWYILGNEVASFEEEFAQYCGVKHCIGVANGLDALTLIIRAYGFGPGDEIIVPANTYIASILAISANGATPVLVEPDISTYNINPSLIEEKITERTKAILVVHLYGQSANMDPILEIAKKYNLKVIEDAAQAHGAVYGDKRAGSLGDAAGFSFYPSKNLGALGDGGAITTNDDELAEKLRALRNYGSHEKYKNLFKGVNSRLDEMQAAILRVKLKYLDKDNEKRRQIAKYYLNHIKNEKVILPIIESGNRLSHVWHLFVVRVENRERFQKYLKENGIQTIIHYPIPPHKQKAYEEWKHCSFSISEEIHKTVISLPISPVLALEHAKKIVKVVNKY</sequence>
<dbReference type="OrthoDB" id="9810913at2"/>
<dbReference type="GO" id="GO:0008483">
    <property type="term" value="F:transaminase activity"/>
    <property type="evidence" value="ECO:0007669"/>
    <property type="project" value="TreeGrafter"/>
</dbReference>
<evidence type="ECO:0000256" key="2">
    <source>
        <dbReference type="ARBA" id="ARBA00037999"/>
    </source>
</evidence>
<organism evidence="6 7">
    <name type="scientific">Anoxybacillus pushchinoensis</name>
    <dbReference type="NCBI Taxonomy" id="150248"/>
    <lineage>
        <taxon>Bacteria</taxon>
        <taxon>Bacillati</taxon>
        <taxon>Bacillota</taxon>
        <taxon>Bacilli</taxon>
        <taxon>Bacillales</taxon>
        <taxon>Anoxybacillaceae</taxon>
        <taxon>Anoxybacillus</taxon>
    </lineage>
</organism>
<feature type="modified residue" description="N6-(pyridoxal phosphate)lysine" evidence="4">
    <location>
        <position position="185"/>
    </location>
</feature>
<keyword evidence="1 4" id="KW-0663">Pyridoxal phosphate</keyword>
<comment type="similarity">
    <text evidence="2 5">Belongs to the DegT/DnrJ/EryC1 family.</text>
</comment>
<reference evidence="7" key="1">
    <citation type="submission" date="2016-10" db="EMBL/GenBank/DDBJ databases">
        <authorList>
            <person name="Varghese N."/>
            <person name="Submissions S."/>
        </authorList>
    </citation>
    <scope>NUCLEOTIDE SEQUENCE [LARGE SCALE GENOMIC DNA]</scope>
    <source>
        <strain evidence="7">K1</strain>
    </source>
</reference>
<accession>A0A1I0TJ93</accession>
<dbReference type="FunFam" id="3.40.640.10:FF:000089">
    <property type="entry name" value="Aminotransferase, DegT/DnrJ/EryC1/StrS family"/>
    <property type="match status" value="1"/>
</dbReference>